<evidence type="ECO:0000313" key="4">
    <source>
        <dbReference type="EMBL" id="KYF76490.1"/>
    </source>
</evidence>
<dbReference type="SUPFAM" id="SSF51735">
    <property type="entry name" value="NAD(P)-binding Rossmann-fold domains"/>
    <property type="match status" value="1"/>
</dbReference>
<gene>
    <name evidence="4" type="ORF">BE17_07555</name>
</gene>
<proteinExistence type="inferred from homology"/>
<name>A0A150R8G4_SORCE</name>
<organism evidence="4 5">
    <name type="scientific">Sorangium cellulosum</name>
    <name type="common">Polyangium cellulosum</name>
    <dbReference type="NCBI Taxonomy" id="56"/>
    <lineage>
        <taxon>Bacteria</taxon>
        <taxon>Pseudomonadati</taxon>
        <taxon>Myxococcota</taxon>
        <taxon>Polyangia</taxon>
        <taxon>Polyangiales</taxon>
        <taxon>Polyangiaceae</taxon>
        <taxon>Sorangium</taxon>
    </lineage>
</organism>
<keyword evidence="2" id="KW-0560">Oxidoreductase</keyword>
<evidence type="ECO:0000313" key="5">
    <source>
        <dbReference type="Proteomes" id="UP000075635"/>
    </source>
</evidence>
<protein>
    <recommendedName>
        <fullName evidence="6">Short-chain dehydrogenase</fullName>
    </recommendedName>
</protein>
<dbReference type="GO" id="GO:0016616">
    <property type="term" value="F:oxidoreductase activity, acting on the CH-OH group of donors, NAD or NADP as acceptor"/>
    <property type="evidence" value="ECO:0007669"/>
    <property type="project" value="TreeGrafter"/>
</dbReference>
<dbReference type="CDD" id="cd05233">
    <property type="entry name" value="SDR_c"/>
    <property type="match status" value="1"/>
</dbReference>
<dbReference type="PROSITE" id="PS00061">
    <property type="entry name" value="ADH_SHORT"/>
    <property type="match status" value="1"/>
</dbReference>
<dbReference type="PANTHER" id="PTHR42760">
    <property type="entry name" value="SHORT-CHAIN DEHYDROGENASES/REDUCTASES FAMILY MEMBER"/>
    <property type="match status" value="1"/>
</dbReference>
<evidence type="ECO:0008006" key="6">
    <source>
        <dbReference type="Google" id="ProtNLM"/>
    </source>
</evidence>
<sequence length="249" mass="27300">MADPMKPVCLLTGAGGVLGSAFCRTLAARFDIAAVYRARHPDTPSQLEWLRDPLDPSLRVPENDHPVFAIQQDLSHEDGPSRVVDLALAHFGRVDVLVNAAADVTFWGPLLDAERQKDRLRSQLEMNVMVPIRLAALVAERFWRDRRDENLARSRSVVNVSSISGLQIFKGCNQSMYSASKAALNYLTCHMAEEFSVFGVRANAVAPGSFPGQIATARVVSAIIRLAEAEEDIAGKVLVIDEHGERLTP</sequence>
<dbReference type="InterPro" id="IPR002347">
    <property type="entry name" value="SDR_fam"/>
</dbReference>
<evidence type="ECO:0000256" key="2">
    <source>
        <dbReference type="ARBA" id="ARBA00023002"/>
    </source>
</evidence>
<evidence type="ECO:0000256" key="1">
    <source>
        <dbReference type="ARBA" id="ARBA00006484"/>
    </source>
</evidence>
<dbReference type="PRINTS" id="PR00081">
    <property type="entry name" value="GDHRDH"/>
</dbReference>
<reference evidence="4 5" key="1">
    <citation type="submission" date="2014-02" db="EMBL/GenBank/DDBJ databases">
        <title>The small core and large imbalanced accessory genome model reveals a collaborative survival strategy of Sorangium cellulosum strains in nature.</title>
        <authorList>
            <person name="Han K."/>
            <person name="Peng R."/>
            <person name="Blom J."/>
            <person name="Li Y.-Z."/>
        </authorList>
    </citation>
    <scope>NUCLEOTIDE SEQUENCE [LARGE SCALE GENOMIC DNA]</scope>
    <source>
        <strain evidence="4 5">So0011-07</strain>
    </source>
</reference>
<dbReference type="EMBL" id="JEMB01003006">
    <property type="protein sequence ID" value="KYF76490.1"/>
    <property type="molecule type" value="Genomic_DNA"/>
</dbReference>
<dbReference type="PRINTS" id="PR00080">
    <property type="entry name" value="SDRFAMILY"/>
</dbReference>
<comment type="similarity">
    <text evidence="1 3">Belongs to the short-chain dehydrogenases/reductases (SDR) family.</text>
</comment>
<dbReference type="InterPro" id="IPR036291">
    <property type="entry name" value="NAD(P)-bd_dom_sf"/>
</dbReference>
<dbReference type="AlphaFoldDB" id="A0A150R8G4"/>
<dbReference type="Pfam" id="PF00106">
    <property type="entry name" value="adh_short"/>
    <property type="match status" value="1"/>
</dbReference>
<dbReference type="Proteomes" id="UP000075635">
    <property type="component" value="Unassembled WGS sequence"/>
</dbReference>
<accession>A0A150R8G4</accession>
<dbReference type="PANTHER" id="PTHR42760:SF115">
    <property type="entry name" value="3-OXOACYL-[ACYL-CARRIER-PROTEIN] REDUCTASE FABG"/>
    <property type="match status" value="1"/>
</dbReference>
<dbReference type="Gene3D" id="3.40.50.720">
    <property type="entry name" value="NAD(P)-binding Rossmann-like Domain"/>
    <property type="match status" value="1"/>
</dbReference>
<comment type="caution">
    <text evidence="4">The sequence shown here is derived from an EMBL/GenBank/DDBJ whole genome shotgun (WGS) entry which is preliminary data.</text>
</comment>
<evidence type="ECO:0000256" key="3">
    <source>
        <dbReference type="RuleBase" id="RU000363"/>
    </source>
</evidence>
<dbReference type="InterPro" id="IPR020904">
    <property type="entry name" value="Sc_DH/Rdtase_CS"/>
</dbReference>